<comment type="subcellular location">
    <subcellularLocation>
        <location evidence="1">Golgi apparatus membrane</location>
        <topology evidence="1">Peripheral membrane protein</topology>
    </subcellularLocation>
</comment>
<dbReference type="GO" id="GO:0000139">
    <property type="term" value="C:Golgi membrane"/>
    <property type="evidence" value="ECO:0007669"/>
    <property type="project" value="UniProtKB-SubCell"/>
</dbReference>
<evidence type="ECO:0000256" key="8">
    <source>
        <dbReference type="ARBA" id="ARBA00031347"/>
    </source>
</evidence>
<dbReference type="AlphaFoldDB" id="C5LAL7"/>
<evidence type="ECO:0000256" key="2">
    <source>
        <dbReference type="ARBA" id="ARBA00006419"/>
    </source>
</evidence>
<keyword evidence="4" id="KW-0813">Transport</keyword>
<organism evidence="11">
    <name type="scientific">Perkinsus marinus (strain ATCC 50983 / TXsc)</name>
    <dbReference type="NCBI Taxonomy" id="423536"/>
    <lineage>
        <taxon>Eukaryota</taxon>
        <taxon>Sar</taxon>
        <taxon>Alveolata</taxon>
        <taxon>Perkinsozoa</taxon>
        <taxon>Perkinsea</taxon>
        <taxon>Perkinsida</taxon>
        <taxon>Perkinsidae</taxon>
        <taxon>Perkinsus</taxon>
    </lineage>
</organism>
<dbReference type="PANTHER" id="PTHR21311:SF0">
    <property type="entry name" value="CONSERVED OLIGOMERIC GOLGI COMPLEX SUBUNIT 8"/>
    <property type="match status" value="1"/>
</dbReference>
<keyword evidence="7" id="KW-0472">Membrane</keyword>
<dbReference type="GO" id="GO:0006891">
    <property type="term" value="P:intra-Golgi vesicle-mediated transport"/>
    <property type="evidence" value="ECO:0007669"/>
    <property type="project" value="TreeGrafter"/>
</dbReference>
<keyword evidence="11" id="KW-1185">Reference proteome</keyword>
<feature type="region of interest" description="Disordered" evidence="9">
    <location>
        <begin position="509"/>
        <end position="539"/>
    </location>
</feature>
<comment type="similarity">
    <text evidence="2">Belongs to the COG8 family.</text>
</comment>
<name>C5LAL7_PERM5</name>
<evidence type="ECO:0000256" key="4">
    <source>
        <dbReference type="ARBA" id="ARBA00022448"/>
    </source>
</evidence>
<dbReference type="InterPro" id="IPR007255">
    <property type="entry name" value="COG8"/>
</dbReference>
<dbReference type="GO" id="GO:0017119">
    <property type="term" value="C:Golgi transport complex"/>
    <property type="evidence" value="ECO:0007669"/>
    <property type="project" value="InterPro"/>
</dbReference>
<dbReference type="GeneID" id="9065661"/>
<evidence type="ECO:0000313" key="11">
    <source>
        <dbReference type="Proteomes" id="UP000007800"/>
    </source>
</evidence>
<evidence type="ECO:0000256" key="7">
    <source>
        <dbReference type="ARBA" id="ARBA00023136"/>
    </source>
</evidence>
<dbReference type="OrthoDB" id="1661054at2759"/>
<reference evidence="10 11" key="1">
    <citation type="submission" date="2008-07" db="EMBL/GenBank/DDBJ databases">
        <authorList>
            <person name="El-Sayed N."/>
            <person name="Caler E."/>
            <person name="Inman J."/>
            <person name="Amedeo P."/>
            <person name="Hass B."/>
            <person name="Wortman J."/>
        </authorList>
    </citation>
    <scope>NUCLEOTIDE SEQUENCE [LARGE SCALE GENOMIC DNA]</scope>
    <source>
        <strain evidence="11">ATCC 50983 / TXsc</strain>
    </source>
</reference>
<dbReference type="InParanoid" id="C5LAL7"/>
<dbReference type="Proteomes" id="UP000007800">
    <property type="component" value="Unassembled WGS sequence"/>
</dbReference>
<dbReference type="GO" id="GO:0015031">
    <property type="term" value="P:protein transport"/>
    <property type="evidence" value="ECO:0007669"/>
    <property type="project" value="UniProtKB-KW"/>
</dbReference>
<dbReference type="EMBL" id="GG680729">
    <property type="protein sequence ID" value="EER06473.1"/>
    <property type="molecule type" value="Genomic_DNA"/>
</dbReference>
<keyword evidence="6" id="KW-0333">Golgi apparatus</keyword>
<dbReference type="SUPFAM" id="SSF74788">
    <property type="entry name" value="Cullin repeat-like"/>
    <property type="match status" value="1"/>
</dbReference>
<dbReference type="Pfam" id="PF04124">
    <property type="entry name" value="Dor1"/>
    <property type="match status" value="1"/>
</dbReference>
<gene>
    <name evidence="10" type="ORF">Pmar_PMAR006284</name>
</gene>
<proteinExistence type="inferred from homology"/>
<evidence type="ECO:0000256" key="9">
    <source>
        <dbReference type="SAM" id="MobiDB-lite"/>
    </source>
</evidence>
<dbReference type="RefSeq" id="XP_002774657.1">
    <property type="nucleotide sequence ID" value="XM_002774611.1"/>
</dbReference>
<evidence type="ECO:0000313" key="10">
    <source>
        <dbReference type="EMBL" id="EER06473.1"/>
    </source>
</evidence>
<evidence type="ECO:0000256" key="5">
    <source>
        <dbReference type="ARBA" id="ARBA00022927"/>
    </source>
</evidence>
<keyword evidence="5" id="KW-0653">Protein transport</keyword>
<sequence>MADSSEGEGSSSGMERWPGVDLEDVNELTREYRRKTQANTDPYMALLYPDKDPSEYSSLPLAACVMDYLPTICANYTVERVNAEASGIEVDIARTKDEMESLAVNNYKAFITAAKVLRRVDKDVLQAREDLQTFGKGLDPVEESLSSLRGRKSKELSAKKAALRQVMNHSGVHELLELPALIDATIRNKLYREALELLSFADKTLQSLTTAVTADDVPSILITLRQQVDAQRSHLLSSLISQLGSPQLQLPQAVLPTVLPNGGSSTQQVEMIIRVAFLTQRCQYVDQQKESIDAQTNSAKGDALLNTLRAASDLLRAYVFDTAMQYRSLFNSPEVQVDPLAVWMSSQVSWFVSLISSFVTVPVDASEQIPFGALQLAALYRYCSHASSALSRVGCAFMPLIEPLLDAYLQQYICKVCLEQIAMEDFNLEMQKSLSTCLSEVARSLRDLKGTIASTDEPELHRMTRHFVDIVVPVVADMYSKIYGDVAQSYLPLISTEVLSGIEKARIEPPEGVNDCGKEPKNDAVDDPPPQSGVVTDTP</sequence>
<evidence type="ECO:0000256" key="6">
    <source>
        <dbReference type="ARBA" id="ARBA00023034"/>
    </source>
</evidence>
<accession>C5LAL7</accession>
<evidence type="ECO:0000256" key="1">
    <source>
        <dbReference type="ARBA" id="ARBA00004395"/>
    </source>
</evidence>
<dbReference type="InterPro" id="IPR016159">
    <property type="entry name" value="Cullin_repeat-like_dom_sf"/>
</dbReference>
<protein>
    <recommendedName>
        <fullName evidence="3">Conserved oligomeric Golgi complex subunit 8</fullName>
    </recommendedName>
    <alternativeName>
        <fullName evidence="8">Component of oligomeric Golgi complex 8</fullName>
    </alternativeName>
</protein>
<dbReference type="PANTHER" id="PTHR21311">
    <property type="entry name" value="CONSERVED OLIGOMERIC GOLGI COMPLEX COMPONENT 8"/>
    <property type="match status" value="1"/>
</dbReference>
<evidence type="ECO:0000256" key="3">
    <source>
        <dbReference type="ARBA" id="ARBA00020983"/>
    </source>
</evidence>
<feature type="region of interest" description="Disordered" evidence="9">
    <location>
        <begin position="1"/>
        <end position="23"/>
    </location>
</feature>